<proteinExistence type="inferred from homology"/>
<dbReference type="RefSeq" id="WP_036489657.1">
    <property type="nucleotide sequence ID" value="NZ_LVVZ01000032.1"/>
</dbReference>
<feature type="domain" description="Adaptive response protein AidB N-terminal" evidence="8">
    <location>
        <begin position="15"/>
        <end position="174"/>
    </location>
</feature>
<dbReference type="Pfam" id="PF18158">
    <property type="entry name" value="AidB_N"/>
    <property type="match status" value="1"/>
</dbReference>
<dbReference type="PROSITE" id="PS00073">
    <property type="entry name" value="ACYL_COA_DH_2"/>
    <property type="match status" value="1"/>
</dbReference>
<dbReference type="Gene3D" id="6.10.250.600">
    <property type="match status" value="1"/>
</dbReference>
<feature type="domain" description="Acyl-CoA dehydrogenase/oxidase C-terminal" evidence="6">
    <location>
        <begin position="292"/>
        <end position="447"/>
    </location>
</feature>
<evidence type="ECO:0000256" key="4">
    <source>
        <dbReference type="ARBA" id="ARBA00022827"/>
    </source>
</evidence>
<dbReference type="Pfam" id="PF02770">
    <property type="entry name" value="Acyl-CoA_dh_M"/>
    <property type="match status" value="1"/>
</dbReference>
<sequence length="551" mass="59820">MLKNDGNGFGQPVLNQAPPYFGYNLCESDPLLLAMQGQTQDTETTRTDLLKLGAQFGAADALDLGRMANMHQPELKTHDAYGRRLDVVEFHPSYHALMRRSFAAGLHCASVDARAPHAGNAYFDRARRYYMMSQVEQGHLCPVTMTNAAGVALEQNPEIAEVWHPLIRSRTYDQRFRAPSQKNGVSLGMGLTEKQGGTDLRQIVTTAQDAGDGTHVINGHKWFFSAPMSDAFLVLAATEAGPSCFLVPRVLDNDRVNGLNLVRLKNKLGNHSNASSEVEFHNAHGFLIGEDGAGIKAILTMVNPTRLDCALGSAGLMRGAVARAVHHARHRTAFGKALIDQPVMLRVLADMALDVAAASALSLRLARAFDSAHGDSVEQSYLRIITPVAKYWVCKTAMAVTGEAMECLGGNGYVEDHDMARFFREAPVNSIWEGSGNVMALDLMRAMTKESEGFMAVLDHLEHRLGKAGKVSVEVLQAAARTCIDDPGSARILTEQLALTAAAAALKDAAPAHVADAFMDSRMAGQWRSTYGMLDARHDARHIIDSLYLVA</sequence>
<dbReference type="Proteomes" id="UP000185783">
    <property type="component" value="Unassembled WGS sequence"/>
</dbReference>
<evidence type="ECO:0000256" key="2">
    <source>
        <dbReference type="ARBA" id="ARBA00009347"/>
    </source>
</evidence>
<comment type="similarity">
    <text evidence="2 5">Belongs to the acyl-CoA dehydrogenase family.</text>
</comment>
<dbReference type="SUPFAM" id="SSF47203">
    <property type="entry name" value="Acyl-CoA dehydrogenase C-terminal domain-like"/>
    <property type="match status" value="1"/>
</dbReference>
<evidence type="ECO:0000259" key="6">
    <source>
        <dbReference type="Pfam" id="PF00441"/>
    </source>
</evidence>
<evidence type="ECO:0000313" key="10">
    <source>
        <dbReference type="Proteomes" id="UP000185783"/>
    </source>
</evidence>
<dbReference type="InterPro" id="IPR052904">
    <property type="entry name" value="Acyl-CoA_dehydrogenase-like"/>
</dbReference>
<dbReference type="InterPro" id="IPR041504">
    <property type="entry name" value="AidB_N"/>
</dbReference>
<feature type="domain" description="Acyl-CoA oxidase/dehydrogenase middle" evidence="7">
    <location>
        <begin position="189"/>
        <end position="282"/>
    </location>
</feature>
<evidence type="ECO:0000256" key="5">
    <source>
        <dbReference type="RuleBase" id="RU362125"/>
    </source>
</evidence>
<dbReference type="AlphaFoldDB" id="A0A1U7JDS8"/>
<dbReference type="PANTHER" id="PTHR42707">
    <property type="entry name" value="ACYL-COA DEHYDROGENASE"/>
    <property type="match status" value="1"/>
</dbReference>
<dbReference type="InterPro" id="IPR006089">
    <property type="entry name" value="Acyl-CoA_DH_CS"/>
</dbReference>
<keyword evidence="4 5" id="KW-0274">FAD</keyword>
<dbReference type="Pfam" id="PF00441">
    <property type="entry name" value="Acyl-CoA_dh_1"/>
    <property type="match status" value="1"/>
</dbReference>
<dbReference type="PANTHER" id="PTHR42707:SF3">
    <property type="entry name" value="ACYL-COA DEHYDROGENASE AIDB-RELATED"/>
    <property type="match status" value="1"/>
</dbReference>
<evidence type="ECO:0000256" key="1">
    <source>
        <dbReference type="ARBA" id="ARBA00001974"/>
    </source>
</evidence>
<organism evidence="9 10">
    <name type="scientific">Pseudovibrio exalbescens</name>
    <dbReference type="NCBI Taxonomy" id="197461"/>
    <lineage>
        <taxon>Bacteria</taxon>
        <taxon>Pseudomonadati</taxon>
        <taxon>Pseudomonadota</taxon>
        <taxon>Alphaproteobacteria</taxon>
        <taxon>Hyphomicrobiales</taxon>
        <taxon>Stappiaceae</taxon>
        <taxon>Pseudovibrio</taxon>
    </lineage>
</organism>
<keyword evidence="3 5" id="KW-0285">Flavoprotein</keyword>
<dbReference type="InterPro" id="IPR009075">
    <property type="entry name" value="AcylCo_DH/oxidase_C"/>
</dbReference>
<dbReference type="EMBL" id="LVVZ01000032">
    <property type="protein sequence ID" value="OKL42848.1"/>
    <property type="molecule type" value="Genomic_DNA"/>
</dbReference>
<comment type="cofactor">
    <cofactor evidence="1 5">
        <name>FAD</name>
        <dbReference type="ChEBI" id="CHEBI:57692"/>
    </cofactor>
</comment>
<protein>
    <submittedName>
        <fullName evidence="9">DNA alkylation response protein</fullName>
    </submittedName>
</protein>
<keyword evidence="10" id="KW-1185">Reference proteome</keyword>
<dbReference type="STRING" id="197461.A3843_16915"/>
<dbReference type="Gene3D" id="1.20.140.10">
    <property type="entry name" value="Butyryl-CoA Dehydrogenase, subunit A, domain 3"/>
    <property type="match status" value="1"/>
</dbReference>
<accession>A0A1U7JDS8</accession>
<dbReference type="Gene3D" id="2.40.110.20">
    <property type="match status" value="1"/>
</dbReference>
<keyword evidence="5" id="KW-0560">Oxidoreductase</keyword>
<evidence type="ECO:0000259" key="7">
    <source>
        <dbReference type="Pfam" id="PF02770"/>
    </source>
</evidence>
<dbReference type="InterPro" id="IPR006091">
    <property type="entry name" value="Acyl-CoA_Oxase/DH_mid-dom"/>
</dbReference>
<comment type="caution">
    <text evidence="9">The sequence shown here is derived from an EMBL/GenBank/DDBJ whole genome shotgun (WGS) entry which is preliminary data.</text>
</comment>
<evidence type="ECO:0000313" key="9">
    <source>
        <dbReference type="EMBL" id="OKL42848.1"/>
    </source>
</evidence>
<dbReference type="InterPro" id="IPR036250">
    <property type="entry name" value="AcylCo_DH-like_C"/>
</dbReference>
<dbReference type="InterPro" id="IPR009100">
    <property type="entry name" value="AcylCoA_DH/oxidase_NM_dom_sf"/>
</dbReference>
<evidence type="ECO:0000259" key="8">
    <source>
        <dbReference type="Pfam" id="PF18158"/>
    </source>
</evidence>
<name>A0A1U7JDS8_9HYPH</name>
<dbReference type="GO" id="GO:0003995">
    <property type="term" value="F:acyl-CoA dehydrogenase activity"/>
    <property type="evidence" value="ECO:0007669"/>
    <property type="project" value="InterPro"/>
</dbReference>
<gene>
    <name evidence="9" type="ORF">A3843_16915</name>
</gene>
<dbReference type="SUPFAM" id="SSF56645">
    <property type="entry name" value="Acyl-CoA dehydrogenase NM domain-like"/>
    <property type="match status" value="1"/>
</dbReference>
<evidence type="ECO:0000256" key="3">
    <source>
        <dbReference type="ARBA" id="ARBA00022630"/>
    </source>
</evidence>
<reference evidence="9 10" key="1">
    <citation type="submission" date="2016-03" db="EMBL/GenBank/DDBJ databases">
        <title>Genome sequence of Nesiotobacter sp. nov., a moderately halophilic alphaproteobacterium isolated from the Yellow Sea, China.</title>
        <authorList>
            <person name="Zhang G."/>
            <person name="Zhang R."/>
        </authorList>
    </citation>
    <scope>NUCLEOTIDE SEQUENCE [LARGE SCALE GENOMIC DNA]</scope>
    <source>
        <strain evidence="9 10">WB1-6</strain>
    </source>
</reference>